<evidence type="ECO:0000313" key="2">
    <source>
        <dbReference type="Proteomes" id="UP000467385"/>
    </source>
</evidence>
<proteinExistence type="predicted"/>
<keyword evidence="2" id="KW-1185">Reference proteome</keyword>
<dbReference type="EMBL" id="AP022613">
    <property type="protein sequence ID" value="BBZ37338.1"/>
    <property type="molecule type" value="Genomic_DNA"/>
</dbReference>
<reference evidence="1 2" key="1">
    <citation type="journal article" date="2019" name="Emerg. Microbes Infect.">
        <title>Comprehensive subspecies identification of 175 nontuberculous mycobacteria species based on 7547 genomic profiles.</title>
        <authorList>
            <person name="Matsumoto Y."/>
            <person name="Kinjo T."/>
            <person name="Motooka D."/>
            <person name="Nabeya D."/>
            <person name="Jung N."/>
            <person name="Uechi K."/>
            <person name="Horii T."/>
            <person name="Iida T."/>
            <person name="Fujita J."/>
            <person name="Nakamura S."/>
        </authorList>
    </citation>
    <scope>NUCLEOTIDE SEQUENCE [LARGE SCALE GENOMIC DNA]</scope>
    <source>
        <strain evidence="1 2">JCM 14738</strain>
    </source>
</reference>
<organism evidence="1 2">
    <name type="scientific">Mycobacterium conspicuum</name>
    <dbReference type="NCBI Taxonomy" id="44010"/>
    <lineage>
        <taxon>Bacteria</taxon>
        <taxon>Bacillati</taxon>
        <taxon>Actinomycetota</taxon>
        <taxon>Actinomycetes</taxon>
        <taxon>Mycobacteriales</taxon>
        <taxon>Mycobacteriaceae</taxon>
        <taxon>Mycobacterium</taxon>
    </lineage>
</organism>
<dbReference type="STRING" id="44010.AWC00_25315"/>
<accession>A0A1X1SWT1</accession>
<evidence type="ECO:0000313" key="1">
    <source>
        <dbReference type="EMBL" id="BBZ37338.1"/>
    </source>
</evidence>
<gene>
    <name evidence="1" type="ORF">MCNS_04010</name>
</gene>
<dbReference type="AlphaFoldDB" id="A0A1X1SWT1"/>
<name>A0A1X1SWT1_9MYCO</name>
<dbReference type="RefSeq" id="WP_085235581.1">
    <property type="nucleotide sequence ID" value="NZ_AP022613.1"/>
</dbReference>
<protein>
    <submittedName>
        <fullName evidence="1">Uncharacterized protein</fullName>
    </submittedName>
</protein>
<dbReference type="Proteomes" id="UP000467385">
    <property type="component" value="Chromosome"/>
</dbReference>
<dbReference type="OrthoDB" id="4753130at2"/>
<sequence length="87" mass="9153">MIGRYRALLELVLALAALAGAGVTWSHSRHTVGVAPVADGQPSTTSLVFDPQQLLLTMLLATLAGVLLVVGVARLRRARPGRLRPSS</sequence>